<evidence type="ECO:0000313" key="13">
    <source>
        <dbReference type="Proteomes" id="UP001139068"/>
    </source>
</evidence>
<keyword evidence="8" id="KW-0411">Iron-sulfur</keyword>
<evidence type="ECO:0000256" key="10">
    <source>
        <dbReference type="RuleBase" id="RU004504"/>
    </source>
</evidence>
<dbReference type="PANTHER" id="PTHR11601:SF34">
    <property type="entry name" value="CYSTEINE DESULFURASE"/>
    <property type="match status" value="1"/>
</dbReference>
<evidence type="ECO:0000256" key="6">
    <source>
        <dbReference type="ARBA" id="ARBA00022898"/>
    </source>
</evidence>
<proteinExistence type="inferred from homology"/>
<name>A0ABS9YR13_9MYCO</name>
<dbReference type="RefSeq" id="WP_243070146.1">
    <property type="nucleotide sequence ID" value="NZ_JAIVFL010000001.1"/>
</dbReference>
<dbReference type="EMBL" id="JAIVFL010000001">
    <property type="protein sequence ID" value="MCI4673628.1"/>
    <property type="molecule type" value="Genomic_DNA"/>
</dbReference>
<dbReference type="PANTHER" id="PTHR11601">
    <property type="entry name" value="CYSTEINE DESULFURYLASE FAMILY MEMBER"/>
    <property type="match status" value="1"/>
</dbReference>
<dbReference type="EC" id="2.8.1.7" evidence="3"/>
<gene>
    <name evidence="12" type="ORF">K9U37_01100</name>
</gene>
<keyword evidence="6" id="KW-0663">Pyridoxal phosphate</keyword>
<evidence type="ECO:0000259" key="11">
    <source>
        <dbReference type="Pfam" id="PF00266"/>
    </source>
</evidence>
<evidence type="ECO:0000313" key="12">
    <source>
        <dbReference type="EMBL" id="MCI4673628.1"/>
    </source>
</evidence>
<sequence length="382" mass="39939">MTPGDIYLDYNATTPVDPRVLDAMLPMLTDSFANPASKHAAGCEVARRIESARRDVAALVGADRRDIVFTSGATESAMFAIHGALASAPPERRRILVASTEHRAVLSAADASGKADVIHVLPDGTLDLDYLDWLIGPDVALVAVAAANNETGVINDLGAIGEIAHRAGALLFSDITQAVGRIPVDIAQLPVDLAVWSAHKLYGPKGVGAVATARGLRTRLQPLFPGSAERGLRGGTLNTAGIAGFGAASRIAAEEMDSSAARHTRLTTLLQTLLERRVGARLNGQGAPRLPNTVNLWFPGAPAEAVQDAAPDVLVSAGSACASGDTEPSHVLLAMGLSPDAALESLRFSLGRPTTEDDIRLAADRIADAARRVRSMEREGRP</sequence>
<dbReference type="Gene3D" id="3.40.640.10">
    <property type="entry name" value="Type I PLP-dependent aspartate aminotransferase-like (Major domain)"/>
    <property type="match status" value="1"/>
</dbReference>
<feature type="domain" description="Aminotransferase class V" evidence="11">
    <location>
        <begin position="6"/>
        <end position="360"/>
    </location>
</feature>
<keyword evidence="5" id="KW-0479">Metal-binding</keyword>
<dbReference type="InterPro" id="IPR016454">
    <property type="entry name" value="Cysteine_dSase"/>
</dbReference>
<dbReference type="Proteomes" id="UP001139068">
    <property type="component" value="Unassembled WGS sequence"/>
</dbReference>
<comment type="cofactor">
    <cofactor evidence="1 10">
        <name>pyridoxal 5'-phosphate</name>
        <dbReference type="ChEBI" id="CHEBI:597326"/>
    </cofactor>
</comment>
<accession>A0ABS9YR13</accession>
<reference evidence="12" key="1">
    <citation type="journal article" date="2022" name="ISME J.">
        <title>Identification of active gaseous-alkane degraders at natural gas seeps.</title>
        <authorList>
            <person name="Farhan Ul Haque M."/>
            <person name="Hernandez M."/>
            <person name="Crombie A.T."/>
            <person name="Murrell J.C."/>
        </authorList>
    </citation>
    <scope>NUCLEOTIDE SEQUENCE</scope>
    <source>
        <strain evidence="12">ANDR5</strain>
    </source>
</reference>
<keyword evidence="4" id="KW-0808">Transferase</keyword>
<evidence type="ECO:0000256" key="3">
    <source>
        <dbReference type="ARBA" id="ARBA00012239"/>
    </source>
</evidence>
<keyword evidence="7" id="KW-0408">Iron</keyword>
<dbReference type="InterPro" id="IPR020578">
    <property type="entry name" value="Aminotrans_V_PyrdxlP_BS"/>
</dbReference>
<evidence type="ECO:0000256" key="8">
    <source>
        <dbReference type="ARBA" id="ARBA00023014"/>
    </source>
</evidence>
<organism evidence="12 13">
    <name type="scientific">Candidatus Mycolicibacterium alkanivorans</name>
    <dbReference type="NCBI Taxonomy" id="2954114"/>
    <lineage>
        <taxon>Bacteria</taxon>
        <taxon>Bacillati</taxon>
        <taxon>Actinomycetota</taxon>
        <taxon>Actinomycetes</taxon>
        <taxon>Mycobacteriales</taxon>
        <taxon>Mycobacteriaceae</taxon>
        <taxon>Mycolicibacterium</taxon>
    </lineage>
</organism>
<protein>
    <recommendedName>
        <fullName evidence="3">cysteine desulfurase</fullName>
        <ecNumber evidence="3">2.8.1.7</ecNumber>
    </recommendedName>
</protein>
<dbReference type="InterPro" id="IPR000192">
    <property type="entry name" value="Aminotrans_V_dom"/>
</dbReference>
<dbReference type="Pfam" id="PF00266">
    <property type="entry name" value="Aminotran_5"/>
    <property type="match status" value="1"/>
</dbReference>
<evidence type="ECO:0000256" key="4">
    <source>
        <dbReference type="ARBA" id="ARBA00022679"/>
    </source>
</evidence>
<dbReference type="InterPro" id="IPR015421">
    <property type="entry name" value="PyrdxlP-dep_Trfase_major"/>
</dbReference>
<dbReference type="InterPro" id="IPR015424">
    <property type="entry name" value="PyrdxlP-dep_Trfase"/>
</dbReference>
<dbReference type="PIRSF" id="PIRSF005572">
    <property type="entry name" value="NifS"/>
    <property type="match status" value="1"/>
</dbReference>
<dbReference type="SUPFAM" id="SSF53383">
    <property type="entry name" value="PLP-dependent transferases"/>
    <property type="match status" value="1"/>
</dbReference>
<dbReference type="PROSITE" id="PS00595">
    <property type="entry name" value="AA_TRANSFER_CLASS_5"/>
    <property type="match status" value="1"/>
</dbReference>
<dbReference type="Gene3D" id="1.10.260.50">
    <property type="match status" value="1"/>
</dbReference>
<evidence type="ECO:0000256" key="7">
    <source>
        <dbReference type="ARBA" id="ARBA00023004"/>
    </source>
</evidence>
<dbReference type="InterPro" id="IPR015422">
    <property type="entry name" value="PyrdxlP-dep_Trfase_small"/>
</dbReference>
<evidence type="ECO:0000256" key="2">
    <source>
        <dbReference type="ARBA" id="ARBA00006490"/>
    </source>
</evidence>
<evidence type="ECO:0000256" key="1">
    <source>
        <dbReference type="ARBA" id="ARBA00001933"/>
    </source>
</evidence>
<comment type="catalytic activity">
    <reaction evidence="9">
        <text>(sulfur carrier)-H + L-cysteine = (sulfur carrier)-SH + L-alanine</text>
        <dbReference type="Rhea" id="RHEA:43892"/>
        <dbReference type="Rhea" id="RHEA-COMP:14737"/>
        <dbReference type="Rhea" id="RHEA-COMP:14739"/>
        <dbReference type="ChEBI" id="CHEBI:29917"/>
        <dbReference type="ChEBI" id="CHEBI:35235"/>
        <dbReference type="ChEBI" id="CHEBI:57972"/>
        <dbReference type="ChEBI" id="CHEBI:64428"/>
        <dbReference type="EC" id="2.8.1.7"/>
    </reaction>
</comment>
<keyword evidence="13" id="KW-1185">Reference proteome</keyword>
<evidence type="ECO:0000256" key="5">
    <source>
        <dbReference type="ARBA" id="ARBA00022723"/>
    </source>
</evidence>
<evidence type="ECO:0000256" key="9">
    <source>
        <dbReference type="ARBA" id="ARBA00050776"/>
    </source>
</evidence>
<comment type="similarity">
    <text evidence="2">Belongs to the class-V pyridoxal-phosphate-dependent aminotransferase family. NifS/IscS subfamily.</text>
</comment>
<dbReference type="Gene3D" id="3.90.1150.10">
    <property type="entry name" value="Aspartate Aminotransferase, domain 1"/>
    <property type="match status" value="1"/>
</dbReference>
<comment type="caution">
    <text evidence="12">The sequence shown here is derived from an EMBL/GenBank/DDBJ whole genome shotgun (WGS) entry which is preliminary data.</text>
</comment>